<dbReference type="AlphaFoldDB" id="A0A5C7J2T6"/>
<evidence type="ECO:0000256" key="1">
    <source>
        <dbReference type="SAM" id="Phobius"/>
    </source>
</evidence>
<proteinExistence type="predicted"/>
<keyword evidence="1" id="KW-1133">Transmembrane helix</keyword>
<evidence type="ECO:0000313" key="3">
    <source>
        <dbReference type="Proteomes" id="UP000321026"/>
    </source>
</evidence>
<feature type="transmembrane region" description="Helical" evidence="1">
    <location>
        <begin position="74"/>
        <end position="95"/>
    </location>
</feature>
<keyword evidence="1" id="KW-0812">Transmembrane</keyword>
<evidence type="ECO:0000313" key="2">
    <source>
        <dbReference type="EMBL" id="TXG75803.1"/>
    </source>
</evidence>
<gene>
    <name evidence="2" type="ORF">E6Q11_06580</name>
</gene>
<dbReference type="EMBL" id="SSDS01000104">
    <property type="protein sequence ID" value="TXG75803.1"/>
    <property type="molecule type" value="Genomic_DNA"/>
</dbReference>
<comment type="caution">
    <text evidence="2">The sequence shown here is derived from an EMBL/GenBank/DDBJ whole genome shotgun (WGS) entry which is preliminary data.</text>
</comment>
<organism evidence="2 3">
    <name type="scientific">Candidatus Dojkabacteria bacterium</name>
    <dbReference type="NCBI Taxonomy" id="2099670"/>
    <lineage>
        <taxon>Bacteria</taxon>
        <taxon>Candidatus Dojkabacteria</taxon>
    </lineage>
</organism>
<keyword evidence="1" id="KW-0472">Membrane</keyword>
<reference evidence="2 3" key="1">
    <citation type="submission" date="2018-09" db="EMBL/GenBank/DDBJ databases">
        <title>Metagenome Assembled Genomes from an Advanced Water Purification Facility.</title>
        <authorList>
            <person name="Stamps B.W."/>
            <person name="Spear J.R."/>
        </authorList>
    </citation>
    <scope>NUCLEOTIDE SEQUENCE [LARGE SCALE GENOMIC DNA]</scope>
    <source>
        <strain evidence="2">Bin_63_2</strain>
    </source>
</reference>
<sequence length="109" mass="12970">MVQTHADQLNKMRENMNEFKETMLATSHSISHVKNAIEGFNVYLQKVERDNDLRLKEIERKIEELEDKGRFVGVIRNVISNVYFWVFLIFFAFCVDKSDIMQWLKLIKG</sequence>
<name>A0A5C7J2T6_9BACT</name>
<protein>
    <submittedName>
        <fullName evidence="2">Uncharacterized protein</fullName>
    </submittedName>
</protein>
<accession>A0A5C7J2T6</accession>
<dbReference type="Proteomes" id="UP000321026">
    <property type="component" value="Unassembled WGS sequence"/>
</dbReference>